<feature type="domain" description="BTB" evidence="3">
    <location>
        <begin position="156"/>
        <end position="219"/>
    </location>
</feature>
<dbReference type="Proteomes" id="UP000008810">
    <property type="component" value="Chromosome 3"/>
</dbReference>
<protein>
    <recommendedName>
        <fullName evidence="3">BTB domain-containing protein</fullName>
    </recommendedName>
</protein>
<dbReference type="AlphaFoldDB" id="A0A2K2D2E0"/>
<comment type="pathway">
    <text evidence="1">Protein modification; protein ubiquitination.</text>
</comment>
<comment type="similarity">
    <text evidence="2">Belongs to the Tdpoz family.</text>
</comment>
<dbReference type="SMART" id="SM00225">
    <property type="entry name" value="BTB"/>
    <property type="match status" value="1"/>
</dbReference>
<sequence length="327" mass="35186">MLDSIFTEFRFDCTAGATKNIHNGRPVSKEIATADYTPRIECCPHGHADGTGEYVSLSLHLTSRRKLAYAALAAFALSAGPRSMEFHLSSGADAASAVWHSFLRRSDVKSRDGTVTLVCGAIVLRAGADADAGVPASDIGEHLGRLLDIDNNNNGSNVSFLVGGETFHAHRAVLAARSPVFKASLLGGMAESTMPCITIKEISPAVFAALLRFIYTDALPPGIGDHELLRGLLAAADRYAMGRLKAMCVQELCGSLSTATVADTLVIAELHHCQELKARCLEFFLVEGNFMEAALTDGYVRLMQEFPGIMDELREYKAEYDSIGPLF</sequence>
<gene>
    <name evidence="4" type="ORF">BRADI_3g40736v3</name>
</gene>
<dbReference type="Pfam" id="PF24570">
    <property type="entry name" value="BACK_BPM_SPOP"/>
    <property type="match status" value="1"/>
</dbReference>
<organism evidence="4">
    <name type="scientific">Brachypodium distachyon</name>
    <name type="common">Purple false brome</name>
    <name type="synonym">Trachynia distachya</name>
    <dbReference type="NCBI Taxonomy" id="15368"/>
    <lineage>
        <taxon>Eukaryota</taxon>
        <taxon>Viridiplantae</taxon>
        <taxon>Streptophyta</taxon>
        <taxon>Embryophyta</taxon>
        <taxon>Tracheophyta</taxon>
        <taxon>Spermatophyta</taxon>
        <taxon>Magnoliopsida</taxon>
        <taxon>Liliopsida</taxon>
        <taxon>Poales</taxon>
        <taxon>Poaceae</taxon>
        <taxon>BOP clade</taxon>
        <taxon>Pooideae</taxon>
        <taxon>Stipodae</taxon>
        <taxon>Brachypodieae</taxon>
        <taxon>Brachypodium</taxon>
    </lineage>
</organism>
<evidence type="ECO:0000256" key="2">
    <source>
        <dbReference type="ARBA" id="ARBA00010846"/>
    </source>
</evidence>
<dbReference type="PANTHER" id="PTHR26379:SF238">
    <property type="entry name" value="OS08G0523100 PROTEIN"/>
    <property type="match status" value="1"/>
</dbReference>
<evidence type="ECO:0000313" key="4">
    <source>
        <dbReference type="EMBL" id="PNT68450.1"/>
    </source>
</evidence>
<name>A0A2K2D2E0_BRADI</name>
<dbReference type="Pfam" id="PF00651">
    <property type="entry name" value="BTB"/>
    <property type="match status" value="1"/>
</dbReference>
<dbReference type="SUPFAM" id="SSF49599">
    <property type="entry name" value="TRAF domain-like"/>
    <property type="match status" value="1"/>
</dbReference>
<reference evidence="5" key="3">
    <citation type="submission" date="2018-08" db="UniProtKB">
        <authorList>
            <consortium name="EnsemblPlants"/>
        </authorList>
    </citation>
    <scope>IDENTIFICATION</scope>
    <source>
        <strain evidence="5">cv. Bd21</strain>
    </source>
</reference>
<evidence type="ECO:0000313" key="6">
    <source>
        <dbReference type="Proteomes" id="UP000008810"/>
    </source>
</evidence>
<accession>A0A2K2D2E0</accession>
<dbReference type="InterPro" id="IPR000210">
    <property type="entry name" value="BTB/POZ_dom"/>
</dbReference>
<keyword evidence="6" id="KW-1185">Reference proteome</keyword>
<proteinExistence type="inferred from homology"/>
<dbReference type="PROSITE" id="PS50097">
    <property type="entry name" value="BTB"/>
    <property type="match status" value="1"/>
</dbReference>
<dbReference type="GO" id="GO:0016567">
    <property type="term" value="P:protein ubiquitination"/>
    <property type="evidence" value="ECO:0007669"/>
    <property type="project" value="InterPro"/>
</dbReference>
<dbReference type="OrthoDB" id="73890at2759"/>
<dbReference type="Gene3D" id="1.25.40.420">
    <property type="match status" value="1"/>
</dbReference>
<evidence type="ECO:0000259" key="3">
    <source>
        <dbReference type="PROSITE" id="PS50097"/>
    </source>
</evidence>
<evidence type="ECO:0000313" key="5">
    <source>
        <dbReference type="EnsemblPlants" id="PNT68450"/>
    </source>
</evidence>
<dbReference type="EMBL" id="CM000882">
    <property type="protein sequence ID" value="PNT68450.1"/>
    <property type="molecule type" value="Genomic_DNA"/>
</dbReference>
<dbReference type="InterPro" id="IPR045005">
    <property type="entry name" value="BPM1-6"/>
</dbReference>
<dbReference type="Gramene" id="PNT68450">
    <property type="protein sequence ID" value="PNT68450"/>
    <property type="gene ID" value="BRADI_3g40736v3"/>
</dbReference>
<dbReference type="SUPFAM" id="SSF54695">
    <property type="entry name" value="POZ domain"/>
    <property type="match status" value="1"/>
</dbReference>
<dbReference type="InterPro" id="IPR011333">
    <property type="entry name" value="SKP1/BTB/POZ_sf"/>
</dbReference>
<evidence type="ECO:0000256" key="1">
    <source>
        <dbReference type="ARBA" id="ARBA00004906"/>
    </source>
</evidence>
<dbReference type="PANTHER" id="PTHR26379">
    <property type="entry name" value="BTB/POZ AND MATH DOMAIN-CONTAINING PROTEIN 1"/>
    <property type="match status" value="1"/>
</dbReference>
<dbReference type="InterPro" id="IPR056423">
    <property type="entry name" value="BACK_BPM_SPOP"/>
</dbReference>
<dbReference type="InParanoid" id="A0A2K2D2E0"/>
<dbReference type="Gene3D" id="3.30.710.10">
    <property type="entry name" value="Potassium Channel Kv1.1, Chain A"/>
    <property type="match status" value="1"/>
</dbReference>
<dbReference type="EnsemblPlants" id="PNT68450">
    <property type="protein sequence ID" value="PNT68450"/>
    <property type="gene ID" value="BRADI_3g40736v3"/>
</dbReference>
<reference evidence="4" key="2">
    <citation type="submission" date="2017-06" db="EMBL/GenBank/DDBJ databases">
        <title>WGS assembly of Brachypodium distachyon.</title>
        <authorList>
            <consortium name="The International Brachypodium Initiative"/>
            <person name="Lucas S."/>
            <person name="Harmon-Smith M."/>
            <person name="Lail K."/>
            <person name="Tice H."/>
            <person name="Grimwood J."/>
            <person name="Bruce D."/>
            <person name="Barry K."/>
            <person name="Shu S."/>
            <person name="Lindquist E."/>
            <person name="Wang M."/>
            <person name="Pitluck S."/>
            <person name="Vogel J.P."/>
            <person name="Garvin D.F."/>
            <person name="Mockler T.C."/>
            <person name="Schmutz J."/>
            <person name="Rokhsar D."/>
            <person name="Bevan M.W."/>
        </authorList>
    </citation>
    <scope>NUCLEOTIDE SEQUENCE</scope>
    <source>
        <strain evidence="4">Bd21</strain>
    </source>
</reference>
<reference evidence="4 5" key="1">
    <citation type="journal article" date="2010" name="Nature">
        <title>Genome sequencing and analysis of the model grass Brachypodium distachyon.</title>
        <authorList>
            <consortium name="International Brachypodium Initiative"/>
        </authorList>
    </citation>
    <scope>NUCLEOTIDE SEQUENCE [LARGE SCALE GENOMIC DNA]</scope>
    <source>
        <strain evidence="4 5">Bd21</strain>
    </source>
</reference>